<evidence type="ECO:0000313" key="5">
    <source>
        <dbReference type="EMBL" id="SDI51598.1"/>
    </source>
</evidence>
<dbReference type="PROSITE" id="PS51462">
    <property type="entry name" value="NUDIX"/>
    <property type="match status" value="1"/>
</dbReference>
<dbReference type="PANTHER" id="PTHR43736">
    <property type="entry name" value="ADP-RIBOSE PYROPHOSPHATASE"/>
    <property type="match status" value="1"/>
</dbReference>
<reference evidence="5 6" key="1">
    <citation type="submission" date="2016-10" db="EMBL/GenBank/DDBJ databases">
        <authorList>
            <person name="de Groot N.N."/>
        </authorList>
    </citation>
    <scope>NUCLEOTIDE SEQUENCE [LARGE SCALE GENOMIC DNA]</scope>
    <source>
        <strain evidence="5 6">CPCC 201354</strain>
    </source>
</reference>
<evidence type="ECO:0000256" key="1">
    <source>
        <dbReference type="ARBA" id="ARBA00005582"/>
    </source>
</evidence>
<dbReference type="PROSITE" id="PS00893">
    <property type="entry name" value="NUDIX_BOX"/>
    <property type="match status" value="1"/>
</dbReference>
<dbReference type="Gene3D" id="3.90.79.10">
    <property type="entry name" value="Nucleoside Triphosphate Pyrophosphohydrolase"/>
    <property type="match status" value="1"/>
</dbReference>
<feature type="domain" description="Nudix hydrolase" evidence="4">
    <location>
        <begin position="49"/>
        <end position="188"/>
    </location>
</feature>
<dbReference type="STRING" id="504805.SAMN05421505_16222"/>
<evidence type="ECO:0000256" key="3">
    <source>
        <dbReference type="RuleBase" id="RU003476"/>
    </source>
</evidence>
<dbReference type="RefSeq" id="WP_093176169.1">
    <property type="nucleotide sequence ID" value="NZ_FNCN01000062.1"/>
</dbReference>
<dbReference type="PANTHER" id="PTHR43736:SF1">
    <property type="entry name" value="DIHYDRONEOPTERIN TRIPHOSPHATE DIPHOSPHATASE"/>
    <property type="match status" value="1"/>
</dbReference>
<dbReference type="PRINTS" id="PR00502">
    <property type="entry name" value="NUDIXFAMILY"/>
</dbReference>
<dbReference type="SUPFAM" id="SSF55811">
    <property type="entry name" value="Nudix"/>
    <property type="match status" value="1"/>
</dbReference>
<keyword evidence="2 3" id="KW-0378">Hydrolase</keyword>
<dbReference type="InterPro" id="IPR020476">
    <property type="entry name" value="Nudix_hydrolase"/>
</dbReference>
<dbReference type="AlphaFoldDB" id="A0A1G8L7G8"/>
<comment type="similarity">
    <text evidence="1 3">Belongs to the Nudix hydrolase family.</text>
</comment>
<dbReference type="Pfam" id="PF00293">
    <property type="entry name" value="NUDIX"/>
    <property type="match status" value="1"/>
</dbReference>
<dbReference type="OrthoDB" id="9761969at2"/>
<dbReference type="InterPro" id="IPR020084">
    <property type="entry name" value="NUDIX_hydrolase_CS"/>
</dbReference>
<gene>
    <name evidence="5" type="ORF">SAMN05421505_16222</name>
</gene>
<evidence type="ECO:0000256" key="2">
    <source>
        <dbReference type="ARBA" id="ARBA00022801"/>
    </source>
</evidence>
<protein>
    <submittedName>
        <fullName evidence="5">ADP-ribose pyrophosphatase YjhB, NUDIX family</fullName>
    </submittedName>
</protein>
<evidence type="ECO:0000259" key="4">
    <source>
        <dbReference type="PROSITE" id="PS51462"/>
    </source>
</evidence>
<dbReference type="Proteomes" id="UP000198923">
    <property type="component" value="Unassembled WGS sequence"/>
</dbReference>
<proteinExistence type="inferred from homology"/>
<keyword evidence="6" id="KW-1185">Reference proteome</keyword>
<dbReference type="InterPro" id="IPR000086">
    <property type="entry name" value="NUDIX_hydrolase_dom"/>
</dbReference>
<organism evidence="5 6">
    <name type="scientific">Sinosporangium album</name>
    <dbReference type="NCBI Taxonomy" id="504805"/>
    <lineage>
        <taxon>Bacteria</taxon>
        <taxon>Bacillati</taxon>
        <taxon>Actinomycetota</taxon>
        <taxon>Actinomycetes</taxon>
        <taxon>Streptosporangiales</taxon>
        <taxon>Streptosporangiaceae</taxon>
        <taxon>Sinosporangium</taxon>
    </lineage>
</organism>
<sequence length="257" mass="27801">MQDTDDPSQIDWPARQQVAAIPFKVHNGRPVNPCERTGRTGRDQLWHWGEGQAADAVVTAHLAGHRWLLMVERGDGLGWALPGGMIDPGEDPLSAAIRELAEETGLAVGGIAAWQTLGARYVSDPRATDEAWMVTTPALADLGEVADHPRVRGADDAARAAWIKADTYLALEADVAEYGGQVFAAHAAMLRELLSGIPASEGEIVADHTTASWYTKTAAEMTDDEVNEARAYYDSIGSNSMEGEWLRRHGLPENYGD</sequence>
<dbReference type="EMBL" id="FNCN01000062">
    <property type="protein sequence ID" value="SDI51598.1"/>
    <property type="molecule type" value="Genomic_DNA"/>
</dbReference>
<name>A0A1G8L7G8_9ACTN</name>
<dbReference type="GO" id="GO:0016787">
    <property type="term" value="F:hydrolase activity"/>
    <property type="evidence" value="ECO:0007669"/>
    <property type="project" value="UniProtKB-KW"/>
</dbReference>
<evidence type="ECO:0000313" key="6">
    <source>
        <dbReference type="Proteomes" id="UP000198923"/>
    </source>
</evidence>
<dbReference type="InterPro" id="IPR015797">
    <property type="entry name" value="NUDIX_hydrolase-like_dom_sf"/>
</dbReference>
<accession>A0A1G8L7G8</accession>